<dbReference type="PANTHER" id="PTHR33797:SF2">
    <property type="entry name" value="ORGANIC HYDROPEROXIDE RESISTANCE PROTEIN-LIKE"/>
    <property type="match status" value="1"/>
</dbReference>
<dbReference type="InterPro" id="IPR036102">
    <property type="entry name" value="OsmC/Ohrsf"/>
</dbReference>
<organism evidence="3">
    <name type="scientific">Collimonas fungivorans</name>
    <dbReference type="NCBI Taxonomy" id="158899"/>
    <lineage>
        <taxon>Bacteria</taxon>
        <taxon>Pseudomonadati</taxon>
        <taxon>Pseudomonadota</taxon>
        <taxon>Betaproteobacteria</taxon>
        <taxon>Burkholderiales</taxon>
        <taxon>Oxalobacteraceae</taxon>
        <taxon>Collimonas</taxon>
    </lineage>
</organism>
<evidence type="ECO:0000313" key="4">
    <source>
        <dbReference type="Proteomes" id="UP000072421"/>
    </source>
</evidence>
<dbReference type="InterPro" id="IPR003718">
    <property type="entry name" value="OsmC/Ohr_fam"/>
</dbReference>
<evidence type="ECO:0000313" key="3">
    <source>
        <dbReference type="EMBL" id="AMO93433.1"/>
    </source>
</evidence>
<dbReference type="RefSeq" id="WP_061538720.1">
    <property type="nucleotide sequence ID" value="NZ_CP013232.1"/>
</dbReference>
<dbReference type="SUPFAM" id="SSF82784">
    <property type="entry name" value="OsmC-like"/>
    <property type="match status" value="1"/>
</dbReference>
<dbReference type="PATRIC" id="fig|158899.10.peg.727"/>
<dbReference type="OrthoDB" id="9797508at2"/>
<dbReference type="PANTHER" id="PTHR33797">
    <property type="entry name" value="ORGANIC HYDROPEROXIDE RESISTANCE PROTEIN-LIKE"/>
    <property type="match status" value="1"/>
</dbReference>
<sequence>MTQLEKVLYTGKTHTSSGGRDGASRSSDGRLDIKLSSPGSAGGGTNPEQLFAAGWSACFIGAMGIAAGKMKVVLPPDLAVDAEVDLGVTGAAYFLQARLNVSLPGLEREVALALTDAAHQTCPYSKATRGNIDVVINLV</sequence>
<dbReference type="InterPro" id="IPR015946">
    <property type="entry name" value="KH_dom-like_a/b"/>
</dbReference>
<evidence type="ECO:0000256" key="2">
    <source>
        <dbReference type="SAM" id="MobiDB-lite"/>
    </source>
</evidence>
<dbReference type="Gene3D" id="3.30.300.20">
    <property type="match status" value="1"/>
</dbReference>
<protein>
    <submittedName>
        <fullName evidence="3">Peroxiredoxin, Ohr subfamily protein</fullName>
    </submittedName>
</protein>
<comment type="similarity">
    <text evidence="1">Belongs to the OsmC/Ohr family.</text>
</comment>
<dbReference type="Gene3D" id="2.20.25.10">
    <property type="match status" value="1"/>
</dbReference>
<dbReference type="GO" id="GO:0006979">
    <property type="term" value="P:response to oxidative stress"/>
    <property type="evidence" value="ECO:0007669"/>
    <property type="project" value="InterPro"/>
</dbReference>
<proteinExistence type="inferred from homology"/>
<dbReference type="Pfam" id="PF02566">
    <property type="entry name" value="OsmC"/>
    <property type="match status" value="1"/>
</dbReference>
<dbReference type="NCBIfam" id="TIGR03561">
    <property type="entry name" value="organ_hyd_perox"/>
    <property type="match status" value="1"/>
</dbReference>
<dbReference type="AlphaFoldDB" id="A0A127P6N1"/>
<dbReference type="EMBL" id="CP013232">
    <property type="protein sequence ID" value="AMO93433.1"/>
    <property type="molecule type" value="Genomic_DNA"/>
</dbReference>
<accession>A0A127P6N1</accession>
<reference evidence="3 4" key="1">
    <citation type="submission" date="2015-11" db="EMBL/GenBank/DDBJ databases">
        <title>Exploring the genomic traits of fungus-feeding bacterial genus Collimonas.</title>
        <authorList>
            <person name="Song C."/>
            <person name="Schmidt R."/>
            <person name="de Jager V."/>
            <person name="Krzyzanowska D."/>
            <person name="Jongedijk E."/>
            <person name="Cankar K."/>
            <person name="Beekwilder J."/>
            <person name="van Veen A."/>
            <person name="de Boer W."/>
            <person name="van Veen J.A."/>
            <person name="Garbeva P."/>
        </authorList>
    </citation>
    <scope>NUCLEOTIDE SEQUENCE [LARGE SCALE GENOMIC DNA]</scope>
    <source>
        <strain evidence="3 4">Ter6</strain>
    </source>
</reference>
<dbReference type="Proteomes" id="UP000072421">
    <property type="component" value="Chromosome"/>
</dbReference>
<dbReference type="InterPro" id="IPR019953">
    <property type="entry name" value="OHR"/>
</dbReference>
<evidence type="ECO:0000256" key="1">
    <source>
        <dbReference type="ARBA" id="ARBA00007378"/>
    </source>
</evidence>
<gene>
    <name evidence="3" type="ORF">CFter6_0708</name>
</gene>
<name>A0A127P6N1_9BURK</name>
<feature type="region of interest" description="Disordered" evidence="2">
    <location>
        <begin position="9"/>
        <end position="44"/>
    </location>
</feature>